<dbReference type="AlphaFoldDB" id="A0A3M7T162"/>
<evidence type="ECO:0000313" key="2">
    <source>
        <dbReference type="Proteomes" id="UP000276133"/>
    </source>
</evidence>
<name>A0A3M7T162_BRAPC</name>
<proteinExistence type="predicted"/>
<sequence length="166" mass="20444">MLFYRKSLNNQLKLNRYDSNSNTIDDIDLDIESETLNRKRKRSKDQVYNVHNNYQLFDEALEDLNKKGNWRKQRNHYTSDSNILSIKFFQIFYFLCRKFFSNLFNKIMKSYLVIYKKILFEHKTNFFFLSLNFSKIKYTESVGCELYFYKIKFNMGKRFQYYLNDS</sequence>
<feature type="non-terminal residue" evidence="1">
    <location>
        <position position="166"/>
    </location>
</feature>
<dbReference type="EMBL" id="REGN01000456">
    <property type="protein sequence ID" value="RNA41793.1"/>
    <property type="molecule type" value="Genomic_DNA"/>
</dbReference>
<reference evidence="1 2" key="1">
    <citation type="journal article" date="2018" name="Sci. Rep.">
        <title>Genomic signatures of local adaptation to the degree of environmental predictability in rotifers.</title>
        <authorList>
            <person name="Franch-Gras L."/>
            <person name="Hahn C."/>
            <person name="Garcia-Roger E.M."/>
            <person name="Carmona M.J."/>
            <person name="Serra M."/>
            <person name="Gomez A."/>
        </authorList>
    </citation>
    <scope>NUCLEOTIDE SEQUENCE [LARGE SCALE GENOMIC DNA]</scope>
    <source>
        <strain evidence="1">HYR1</strain>
    </source>
</reference>
<dbReference type="Proteomes" id="UP000276133">
    <property type="component" value="Unassembled WGS sequence"/>
</dbReference>
<gene>
    <name evidence="1" type="ORF">BpHYR1_053375</name>
</gene>
<evidence type="ECO:0000313" key="1">
    <source>
        <dbReference type="EMBL" id="RNA41793.1"/>
    </source>
</evidence>
<accession>A0A3M7T162</accession>
<organism evidence="1 2">
    <name type="scientific">Brachionus plicatilis</name>
    <name type="common">Marine rotifer</name>
    <name type="synonym">Brachionus muelleri</name>
    <dbReference type="NCBI Taxonomy" id="10195"/>
    <lineage>
        <taxon>Eukaryota</taxon>
        <taxon>Metazoa</taxon>
        <taxon>Spiralia</taxon>
        <taxon>Gnathifera</taxon>
        <taxon>Rotifera</taxon>
        <taxon>Eurotatoria</taxon>
        <taxon>Monogononta</taxon>
        <taxon>Pseudotrocha</taxon>
        <taxon>Ploima</taxon>
        <taxon>Brachionidae</taxon>
        <taxon>Brachionus</taxon>
    </lineage>
</organism>
<protein>
    <submittedName>
        <fullName evidence="1">Uncharacterized protein</fullName>
    </submittedName>
</protein>
<comment type="caution">
    <text evidence="1">The sequence shown here is derived from an EMBL/GenBank/DDBJ whole genome shotgun (WGS) entry which is preliminary data.</text>
</comment>
<keyword evidence="2" id="KW-1185">Reference proteome</keyword>